<dbReference type="Proteomes" id="UP001595711">
    <property type="component" value="Unassembled WGS sequence"/>
</dbReference>
<reference evidence="2" key="1">
    <citation type="journal article" date="2019" name="Int. J. Syst. Evol. Microbiol.">
        <title>The Global Catalogue of Microorganisms (GCM) 10K type strain sequencing project: providing services to taxonomists for standard genome sequencing and annotation.</title>
        <authorList>
            <consortium name="The Broad Institute Genomics Platform"/>
            <consortium name="The Broad Institute Genome Sequencing Center for Infectious Disease"/>
            <person name="Wu L."/>
            <person name="Ma J."/>
        </authorList>
    </citation>
    <scope>NUCLEOTIDE SEQUENCE [LARGE SCALE GENOMIC DNA]</scope>
    <source>
        <strain evidence="2">KCTC 42182</strain>
    </source>
</reference>
<evidence type="ECO:0000313" key="2">
    <source>
        <dbReference type="Proteomes" id="UP001595711"/>
    </source>
</evidence>
<keyword evidence="2" id="KW-1185">Reference proteome</keyword>
<name>A0ABV7V9H2_9PROT</name>
<protein>
    <recommendedName>
        <fullName evidence="3">CopL family metal-binding regulatory protein</fullName>
    </recommendedName>
</protein>
<dbReference type="EMBL" id="JBHRYJ010000001">
    <property type="protein sequence ID" value="MFC3674084.1"/>
    <property type="molecule type" value="Genomic_DNA"/>
</dbReference>
<sequence>MMRLSLHRRFALHRLAARVLAAPLLLALVLLALVVVPPLALAVSAGVAVATMQATMQGGHEAADDCAAHHAGGPDAAVRPAMPVKAADHPCKTGCAACDTCIFVQAVLLPSAVPLRPRLAAVVQPADVPGLRLTRRSHPPLRPPSI</sequence>
<organism evidence="1 2">
    <name type="scientific">Ferrovibrio xuzhouensis</name>
    <dbReference type="NCBI Taxonomy" id="1576914"/>
    <lineage>
        <taxon>Bacteria</taxon>
        <taxon>Pseudomonadati</taxon>
        <taxon>Pseudomonadota</taxon>
        <taxon>Alphaproteobacteria</taxon>
        <taxon>Rhodospirillales</taxon>
        <taxon>Rhodospirillaceae</taxon>
        <taxon>Ferrovibrio</taxon>
    </lineage>
</organism>
<evidence type="ECO:0000313" key="1">
    <source>
        <dbReference type="EMBL" id="MFC3674084.1"/>
    </source>
</evidence>
<accession>A0ABV7V9H2</accession>
<gene>
    <name evidence="1" type="ORF">ACFOOQ_00925</name>
</gene>
<proteinExistence type="predicted"/>
<dbReference type="RefSeq" id="WP_379720387.1">
    <property type="nucleotide sequence ID" value="NZ_JBHRYJ010000001.1"/>
</dbReference>
<evidence type="ECO:0008006" key="3">
    <source>
        <dbReference type="Google" id="ProtNLM"/>
    </source>
</evidence>
<comment type="caution">
    <text evidence="1">The sequence shown here is derived from an EMBL/GenBank/DDBJ whole genome shotgun (WGS) entry which is preliminary data.</text>
</comment>